<feature type="transmembrane region" description="Helical" evidence="6">
    <location>
        <begin position="588"/>
        <end position="607"/>
    </location>
</feature>
<name>A0AAV7Y6G2_9EUKA</name>
<evidence type="ECO:0000313" key="9">
    <source>
        <dbReference type="Proteomes" id="UP001146793"/>
    </source>
</evidence>
<feature type="transmembrane region" description="Helical" evidence="6">
    <location>
        <begin position="404"/>
        <end position="426"/>
    </location>
</feature>
<evidence type="ECO:0000256" key="2">
    <source>
        <dbReference type="ARBA" id="ARBA00022692"/>
    </source>
</evidence>
<dbReference type="InterPro" id="IPR049452">
    <property type="entry name" value="Anoctamin_TM"/>
</dbReference>
<reference evidence="8" key="1">
    <citation type="submission" date="2022-08" db="EMBL/GenBank/DDBJ databases">
        <title>Novel sulphate-reducing endosymbionts in the free-living metamonad Anaeramoeba.</title>
        <authorList>
            <person name="Jerlstrom-Hultqvist J."/>
            <person name="Cepicka I."/>
            <person name="Gallot-Lavallee L."/>
            <person name="Salas-Leiva D."/>
            <person name="Curtis B.A."/>
            <person name="Zahonova K."/>
            <person name="Pipaliya S."/>
            <person name="Dacks J."/>
            <person name="Roger A.J."/>
        </authorList>
    </citation>
    <scope>NUCLEOTIDE SEQUENCE</scope>
    <source>
        <strain evidence="8">Busselton2</strain>
    </source>
</reference>
<evidence type="ECO:0000313" key="8">
    <source>
        <dbReference type="EMBL" id="KAJ3424445.1"/>
    </source>
</evidence>
<organism evidence="8 9">
    <name type="scientific">Anaeramoeba flamelloides</name>
    <dbReference type="NCBI Taxonomy" id="1746091"/>
    <lineage>
        <taxon>Eukaryota</taxon>
        <taxon>Metamonada</taxon>
        <taxon>Anaeramoebidae</taxon>
        <taxon>Anaeramoeba</taxon>
    </lineage>
</organism>
<feature type="transmembrane region" description="Helical" evidence="6">
    <location>
        <begin position="323"/>
        <end position="343"/>
    </location>
</feature>
<evidence type="ECO:0000259" key="7">
    <source>
        <dbReference type="Pfam" id="PF04547"/>
    </source>
</evidence>
<comment type="caution">
    <text evidence="8">The sequence shown here is derived from an EMBL/GenBank/DDBJ whole genome shotgun (WGS) entry which is preliminary data.</text>
</comment>
<feature type="domain" description="Anoctamin transmembrane" evidence="7">
    <location>
        <begin position="212"/>
        <end position="600"/>
    </location>
</feature>
<evidence type="ECO:0000256" key="4">
    <source>
        <dbReference type="ARBA" id="ARBA00023136"/>
    </source>
</evidence>
<feature type="region of interest" description="Disordered" evidence="5">
    <location>
        <begin position="1"/>
        <end position="30"/>
    </location>
</feature>
<comment type="subcellular location">
    <subcellularLocation>
        <location evidence="1">Membrane</location>
        <topology evidence="1">Multi-pass membrane protein</topology>
    </subcellularLocation>
</comment>
<accession>A0AAV7Y6G2</accession>
<feature type="transmembrane region" description="Helical" evidence="6">
    <location>
        <begin position="364"/>
        <end position="381"/>
    </location>
</feature>
<dbReference type="Proteomes" id="UP001146793">
    <property type="component" value="Unassembled WGS sequence"/>
</dbReference>
<evidence type="ECO:0000256" key="6">
    <source>
        <dbReference type="SAM" id="Phobius"/>
    </source>
</evidence>
<gene>
    <name evidence="8" type="ORF">M0812_29166</name>
</gene>
<keyword evidence="2 6" id="KW-0812">Transmembrane</keyword>
<dbReference type="InterPro" id="IPR007632">
    <property type="entry name" value="Anoctamin"/>
</dbReference>
<evidence type="ECO:0000256" key="5">
    <source>
        <dbReference type="SAM" id="MobiDB-lite"/>
    </source>
</evidence>
<evidence type="ECO:0000256" key="1">
    <source>
        <dbReference type="ARBA" id="ARBA00004141"/>
    </source>
</evidence>
<dbReference type="PANTHER" id="PTHR12308:SF73">
    <property type="entry name" value="ANOCTAMIN"/>
    <property type="match status" value="1"/>
</dbReference>
<dbReference type="Pfam" id="PF04547">
    <property type="entry name" value="Anoctamin"/>
    <property type="match status" value="1"/>
</dbReference>
<keyword evidence="4 6" id="KW-0472">Membrane</keyword>
<dbReference type="EMBL" id="JANTQA010000072">
    <property type="protein sequence ID" value="KAJ3424445.1"/>
    <property type="molecule type" value="Genomic_DNA"/>
</dbReference>
<feature type="transmembrane region" description="Helical" evidence="6">
    <location>
        <begin position="221"/>
        <end position="243"/>
    </location>
</feature>
<dbReference type="GO" id="GO:0005254">
    <property type="term" value="F:chloride channel activity"/>
    <property type="evidence" value="ECO:0007669"/>
    <property type="project" value="TreeGrafter"/>
</dbReference>
<proteinExistence type="predicted"/>
<feature type="transmembrane region" description="Helical" evidence="6">
    <location>
        <begin position="255"/>
        <end position="272"/>
    </location>
</feature>
<sequence length="622" mass="72417">MKVEIESETEIEKETEKEKENTTKKEKEKEAEKQKEIFYTHVFVYSNKTKKGTTLETMINQLKKEFETSLEVCKSHSLIFLSVGCTQEKLSELAEKHGVQCQIRKTDPNQIQEYQVYKKENEDLFLSRDLSKASTQQIHITPFEFDSCTSQEIVHHELLECFSVSMLEELIDDDSFLQVFALHDETELNRTVEATTKGTILGASKGKIKVFRQYFGIDLSLYFSFLLKYIQMLFFPSALGLIVHWVTNSKYDQPMVALAYTFFIVLWGNNFVDEWRAIKKTVLKIFNIYDPEQFARQSNLEKTPIFDDIKKNINSPSVTIPRIVSLFTSTLMLMISIACILIVNKRKVISGAETRKQLKRYQSTSIGILTGIVIAVLRALFKKVADKLTENEKQETEKGNRKSYLLKIFLFDLVANVTYPFAIAFISRDIEFLKKTLKYIMFTKQIIGNIKEFGIPWLKFKIKIHRYNKKKLNSGEEPITKIEKQFLASKFEDSYEEYEEMIIQWCYISLFAVAFPLSPLFALLNNLVEQITDSKKLRFFKRPHYRKSEITISVDKYWEKIMRTLSMLSLFSNIGIIYIFYGKRFSNSLISTISIPISLAIISLISYTNFFNNHSNGGNDEK</sequence>
<feature type="transmembrane region" description="Helical" evidence="6">
    <location>
        <begin position="505"/>
        <end position="524"/>
    </location>
</feature>
<dbReference type="PANTHER" id="PTHR12308">
    <property type="entry name" value="ANOCTAMIN"/>
    <property type="match status" value="1"/>
</dbReference>
<dbReference type="GO" id="GO:0016020">
    <property type="term" value="C:membrane"/>
    <property type="evidence" value="ECO:0007669"/>
    <property type="project" value="UniProtKB-SubCell"/>
</dbReference>
<keyword evidence="3 6" id="KW-1133">Transmembrane helix</keyword>
<protein>
    <submittedName>
        <fullName evidence="8">Ngep-related</fullName>
    </submittedName>
</protein>
<dbReference type="AlphaFoldDB" id="A0AAV7Y6G2"/>
<feature type="transmembrane region" description="Helical" evidence="6">
    <location>
        <begin position="561"/>
        <end position="581"/>
    </location>
</feature>
<evidence type="ECO:0000256" key="3">
    <source>
        <dbReference type="ARBA" id="ARBA00022989"/>
    </source>
</evidence>